<gene>
    <name evidence="1" type="ORF">TSAR_010977</name>
</gene>
<dbReference type="OrthoDB" id="7699256at2759"/>
<evidence type="ECO:0000313" key="1">
    <source>
        <dbReference type="EMBL" id="OXU22397.1"/>
    </source>
</evidence>
<sequence length="1143" mass="131015">VSILLKQKHGPDYTVQHKVIKKCLIKYFGEKISFVYPNQKNVSQLFHSSNITNTIDYSYNRDIIVECADVLKDSLKEVSFDLNDRFCDENDLRSAWQNVDIPKPFLTFFSRLFNVKENDICNYQTYANQNCQSNVPIPSHFDRNSYVTAAFDNFDHIENSISGLNSTHDTVAVIFQDYNADFDCRKPKVSTTKLHCNARAFTTKLKCQEVLNYTKLSNTVTLPADFAYHNNHQSFSIEQLENDLQKNDFIWYLSRMNISSDDQEIGIRNTNQHFPTWSSFNSAILKDCRPKQIVGFLPILPAPVTEFSTVYTSLCNFKDILNQLNQKQLAVVCDEGVYKLARHITLTNNKEFENIIVLLGNFHMIKVVLSCIGKYLKHSGAETIFIEASLFGVSVTDQVLSGTHYARSVKGFNYLAESLRRLQIKEFFTSERKIKYENLLVSIVLLKESFQEGNLDECSFVVNNFQENCSELLDDFHTFVLSRCEESELFRNAGVIGITKKKESVTAWNLTYHELAAISDVLKTITLSNEENVELDIHHEFTEQTAAKSEDAITSILNFLEDRNINPFTSGSQKLQNLITGELVHPDSTKEILNIFITGTELYDKFKKERIIDKAKPLSALIPRCNLPSFKTIPVTEKSNTEKKKNKKNGGIHRIFALAAERKYPIDKLLTYDLTYDNKLFDDDGMMKKENNKSSLVRELEKVLKNDEYSCTKTENSTCVIIDVMLVMRKIGWKGKNTFVDLAISFCQYVKSKVDVNSTTRIDFIFDSYFPNSLKSSERLRRRQPNCITYSDINEKTALPKEESKFWGSSENKMLLQSFLRQYVENYNYIFEGIEIIFSTTNTEPSSCINSDKDDSFWQSLQRNDVEEADEKIMLHINHAVMNGFRNIYVISSDTDVIILALYYWTIFKTNGLQALWFQAGSSNTIRDIPIHTLACVHGEKLCSVLPAVHHLTGSDYTSKVGTKSSALQGDPEKYLLGFGQDDSEKNFEKYLQAAEQYLVKVYKKNSNCNTFNELRVWSYHHATCDSTENLPPTSATMRLHILRAFYIVNLQTKCLLEKNSPLNVLAFGFKKENDLLIPEIVTILLPPINDLVPSCNCKVCSRKTCCCVAAEIECCSFCFCHRDKTCQNKYNITSIDTLEQET</sequence>
<dbReference type="EMBL" id="NNAY01001977">
    <property type="protein sequence ID" value="OXU22397.1"/>
    <property type="molecule type" value="Genomic_DNA"/>
</dbReference>
<comment type="caution">
    <text evidence="1">The sequence shown here is derived from an EMBL/GenBank/DDBJ whole genome shotgun (WGS) entry which is preliminary data.</text>
</comment>
<feature type="non-terminal residue" evidence="1">
    <location>
        <position position="1"/>
    </location>
</feature>
<dbReference type="STRING" id="543379.A0A232EVL4"/>
<accession>A0A232EVL4</accession>
<reference evidence="1 2" key="1">
    <citation type="journal article" date="2017" name="Curr. Biol.">
        <title>The Evolution of Venom by Co-option of Single-Copy Genes.</title>
        <authorList>
            <person name="Martinson E.O."/>
            <person name="Mrinalini"/>
            <person name="Kelkar Y.D."/>
            <person name="Chang C.H."/>
            <person name="Werren J.H."/>
        </authorList>
    </citation>
    <scope>NUCLEOTIDE SEQUENCE [LARGE SCALE GENOMIC DNA]</scope>
    <source>
        <strain evidence="1 2">Alberta</strain>
        <tissue evidence="1">Whole body</tissue>
    </source>
</reference>
<keyword evidence="2" id="KW-1185">Reference proteome</keyword>
<dbReference type="AlphaFoldDB" id="A0A232EVL4"/>
<evidence type="ECO:0008006" key="3">
    <source>
        <dbReference type="Google" id="ProtNLM"/>
    </source>
</evidence>
<proteinExistence type="predicted"/>
<organism evidence="1 2">
    <name type="scientific">Trichomalopsis sarcophagae</name>
    <dbReference type="NCBI Taxonomy" id="543379"/>
    <lineage>
        <taxon>Eukaryota</taxon>
        <taxon>Metazoa</taxon>
        <taxon>Ecdysozoa</taxon>
        <taxon>Arthropoda</taxon>
        <taxon>Hexapoda</taxon>
        <taxon>Insecta</taxon>
        <taxon>Pterygota</taxon>
        <taxon>Neoptera</taxon>
        <taxon>Endopterygota</taxon>
        <taxon>Hymenoptera</taxon>
        <taxon>Apocrita</taxon>
        <taxon>Proctotrupomorpha</taxon>
        <taxon>Chalcidoidea</taxon>
        <taxon>Pteromalidae</taxon>
        <taxon>Pteromalinae</taxon>
        <taxon>Trichomalopsis</taxon>
    </lineage>
</organism>
<dbReference type="Proteomes" id="UP000215335">
    <property type="component" value="Unassembled WGS sequence"/>
</dbReference>
<evidence type="ECO:0000313" key="2">
    <source>
        <dbReference type="Proteomes" id="UP000215335"/>
    </source>
</evidence>
<name>A0A232EVL4_9HYME</name>
<dbReference type="PANTHER" id="PTHR46704:SF1">
    <property type="entry name" value="TELOMERE LENGTH REGULATION PROTEIN TEL2 HOMOLOG"/>
    <property type="match status" value="1"/>
</dbReference>
<dbReference type="PANTHER" id="PTHR46704">
    <property type="entry name" value="CXC DOMAIN-CONTAINING PROTEIN-RELATED"/>
    <property type="match status" value="1"/>
</dbReference>
<protein>
    <recommendedName>
        <fullName evidence="3">Tesmin/TSO1-like CXC domain-containing protein</fullName>
    </recommendedName>
</protein>